<dbReference type="GO" id="GO:0005886">
    <property type="term" value="C:plasma membrane"/>
    <property type="evidence" value="ECO:0007669"/>
    <property type="project" value="TreeGrafter"/>
</dbReference>
<evidence type="ECO:0000256" key="1">
    <source>
        <dbReference type="ARBA" id="ARBA00022448"/>
    </source>
</evidence>
<organism evidence="5">
    <name type="scientific">marine metagenome</name>
    <dbReference type="NCBI Taxonomy" id="408172"/>
    <lineage>
        <taxon>unclassified sequences</taxon>
        <taxon>metagenomes</taxon>
        <taxon>ecological metagenomes</taxon>
    </lineage>
</organism>
<dbReference type="InterPro" id="IPR003593">
    <property type="entry name" value="AAA+_ATPase"/>
</dbReference>
<protein>
    <recommendedName>
        <fullName evidence="4">ABC transporter domain-containing protein</fullName>
    </recommendedName>
</protein>
<evidence type="ECO:0000256" key="3">
    <source>
        <dbReference type="ARBA" id="ARBA00022840"/>
    </source>
</evidence>
<evidence type="ECO:0000313" key="5">
    <source>
        <dbReference type="EMBL" id="SVB83489.1"/>
    </source>
</evidence>
<dbReference type="InterPro" id="IPR017871">
    <property type="entry name" value="ABC_transporter-like_CS"/>
</dbReference>
<dbReference type="PANTHER" id="PTHR45772">
    <property type="entry name" value="CONSERVED COMPONENT OF ABC TRANSPORTER FOR NATURAL AMINO ACIDS-RELATED"/>
    <property type="match status" value="1"/>
</dbReference>
<dbReference type="GO" id="GO:0016887">
    <property type="term" value="F:ATP hydrolysis activity"/>
    <property type="evidence" value="ECO:0007669"/>
    <property type="project" value="InterPro"/>
</dbReference>
<dbReference type="AlphaFoldDB" id="A0A382H8M2"/>
<keyword evidence="2" id="KW-0547">Nucleotide-binding</keyword>
<evidence type="ECO:0000259" key="4">
    <source>
        <dbReference type="PROSITE" id="PS50893"/>
    </source>
</evidence>
<feature type="non-terminal residue" evidence="5">
    <location>
        <position position="1"/>
    </location>
</feature>
<dbReference type="PROSITE" id="PS00211">
    <property type="entry name" value="ABC_TRANSPORTER_1"/>
    <property type="match status" value="1"/>
</dbReference>
<evidence type="ECO:0000256" key="2">
    <source>
        <dbReference type="ARBA" id="ARBA00022741"/>
    </source>
</evidence>
<dbReference type="PROSITE" id="PS50893">
    <property type="entry name" value="ABC_TRANSPORTER_2"/>
    <property type="match status" value="1"/>
</dbReference>
<dbReference type="SMART" id="SM00382">
    <property type="entry name" value="AAA"/>
    <property type="match status" value="1"/>
</dbReference>
<feature type="domain" description="ABC transporter" evidence="4">
    <location>
        <begin position="4"/>
        <end position="246"/>
    </location>
</feature>
<dbReference type="Pfam" id="PF00005">
    <property type="entry name" value="ABC_tran"/>
    <property type="match status" value="1"/>
</dbReference>
<dbReference type="InterPro" id="IPR051120">
    <property type="entry name" value="ABC_AA/LPS_Transport"/>
</dbReference>
<dbReference type="GO" id="GO:0005524">
    <property type="term" value="F:ATP binding"/>
    <property type="evidence" value="ECO:0007669"/>
    <property type="project" value="UniProtKB-KW"/>
</dbReference>
<keyword evidence="1" id="KW-0813">Transport</keyword>
<dbReference type="InterPro" id="IPR027417">
    <property type="entry name" value="P-loop_NTPase"/>
</dbReference>
<dbReference type="Gene3D" id="3.40.50.300">
    <property type="entry name" value="P-loop containing nucleotide triphosphate hydrolases"/>
    <property type="match status" value="1"/>
</dbReference>
<proteinExistence type="predicted"/>
<dbReference type="EMBL" id="UINC01059744">
    <property type="protein sequence ID" value="SVB83489.1"/>
    <property type="molecule type" value="Genomic_DNA"/>
</dbReference>
<name>A0A382H8M2_9ZZZZ</name>
<gene>
    <name evidence="5" type="ORF">METZ01_LOCUS236343</name>
</gene>
<keyword evidence="3" id="KW-0067">ATP-binding</keyword>
<dbReference type="SUPFAM" id="SSF52540">
    <property type="entry name" value="P-loop containing nucleoside triphosphate hydrolases"/>
    <property type="match status" value="1"/>
</dbReference>
<reference evidence="5" key="1">
    <citation type="submission" date="2018-05" db="EMBL/GenBank/DDBJ databases">
        <authorList>
            <person name="Lanie J.A."/>
            <person name="Ng W.-L."/>
            <person name="Kazmierczak K.M."/>
            <person name="Andrzejewski T.M."/>
            <person name="Davidsen T.M."/>
            <person name="Wayne K.J."/>
            <person name="Tettelin H."/>
            <person name="Glass J.I."/>
            <person name="Rusch D."/>
            <person name="Podicherti R."/>
            <person name="Tsui H.-C.T."/>
            <person name="Winkler M.E."/>
        </authorList>
    </citation>
    <scope>NUCLEOTIDE SEQUENCE</scope>
</reference>
<sequence length="248" mass="26695">SPKLELSGCSLSVGAVGILDQLSFRIDQPGIYCLIGPNGAGKTSTFNAITGAVPIQEGTISLDGEGVSGFLPNDVALRGIGRKFQVPSIFPNLTIAENLLSALWGGRCSLTDLFSYTPLNWSSAITTDLRKRFPFLNQGEKPASDLSHGEKQVLELSMSLLGEPRLLLLDEPCAGLSPEETEKVIDTVRWVRSTFDTTIVVIEHDMALVKDIADQVIVMHQGQVLAIGSVQDVQADSRVREVYVGVSI</sequence>
<dbReference type="PANTHER" id="PTHR45772:SF8">
    <property type="entry name" value="HIGH-AFFINITY BRANCHED-CHAIN AMINO ACID TRANSPORT ATP-BINDING PROTEIN"/>
    <property type="match status" value="1"/>
</dbReference>
<accession>A0A382H8M2</accession>
<dbReference type="InterPro" id="IPR003439">
    <property type="entry name" value="ABC_transporter-like_ATP-bd"/>
</dbReference>